<protein>
    <submittedName>
        <fullName evidence="2">Uncharacterized protein</fullName>
    </submittedName>
</protein>
<comment type="caution">
    <text evidence="2">The sequence shown here is derived from an EMBL/GenBank/DDBJ whole genome shotgun (WGS) entry which is preliminary data.</text>
</comment>
<proteinExistence type="predicted"/>
<evidence type="ECO:0000313" key="3">
    <source>
        <dbReference type="Proteomes" id="UP000018320"/>
    </source>
</evidence>
<dbReference type="Proteomes" id="UP000018320">
    <property type="component" value="Unassembled WGS sequence"/>
</dbReference>
<dbReference type="VEuPathDB" id="GiardiaDB:DHA2_151489"/>
<feature type="region of interest" description="Disordered" evidence="1">
    <location>
        <begin position="202"/>
        <end position="226"/>
    </location>
</feature>
<accession>V6TLJ5</accession>
<organism evidence="2 3">
    <name type="scientific">Giardia intestinalis</name>
    <name type="common">Giardia lamblia</name>
    <dbReference type="NCBI Taxonomy" id="5741"/>
    <lineage>
        <taxon>Eukaryota</taxon>
        <taxon>Metamonada</taxon>
        <taxon>Diplomonadida</taxon>
        <taxon>Hexamitidae</taxon>
        <taxon>Giardiinae</taxon>
        <taxon>Giardia</taxon>
    </lineage>
</organism>
<gene>
    <name evidence="2" type="ORF">DHA2_151489</name>
</gene>
<evidence type="ECO:0000313" key="2">
    <source>
        <dbReference type="EMBL" id="ESU37835.1"/>
    </source>
</evidence>
<evidence type="ECO:0000256" key="1">
    <source>
        <dbReference type="SAM" id="MobiDB-lite"/>
    </source>
</evidence>
<name>V6TLJ5_GIAIN</name>
<reference evidence="3" key="1">
    <citation type="submission" date="2012-02" db="EMBL/GenBank/DDBJ databases">
        <title>Genome sequencing of Giardia lamblia Genotypes A2 and B isolates (DH and GS) and comparative analysis with the genomes of Genotypes A1 and E (WB and Pig).</title>
        <authorList>
            <person name="Adam R."/>
            <person name="Dahlstrom E."/>
            <person name="Martens C."/>
            <person name="Bruno D."/>
            <person name="Barbian K."/>
            <person name="Porcella S.F."/>
            <person name="Nash T."/>
        </authorList>
    </citation>
    <scope>NUCLEOTIDE SEQUENCE</scope>
    <source>
        <strain evidence="3">DH</strain>
    </source>
</reference>
<dbReference type="VEuPathDB" id="GiardiaDB:GL50803_0014722"/>
<dbReference type="AlphaFoldDB" id="V6TLJ5"/>
<sequence>MLVFGTPRFLNMSTQETNLAVANAADKGFMPALKQFCGMDGVLSLCNLRPETGEEGTAELIAITVFGRGNYVYVTDRNAVYLVTSNVVENVILCNFLCRLQGSYCSMALYSNGAATPCVLVGTTRGLYAYPLLSKQVYSSLTAEAGHVIAHVETVSSLIIYSREIKDQGNANSPLPFLCPGKNNLKASLKLKLAEKNNFTPHAQENQYMSSSQERKSQRGAPEPSTKHYELVISRWDTGNRLRYLAIIDDCIVSNGQFTAHEQDGVLIITTFALNTGSPVIYSYSEADKLIKNYPPSYDTERLMTCSFNSIGVASQIVSAMDLIYVSCNHSLYVCNVCTEKLVQIPCENILQMTLTPSNNVLIMVNRGLYLACYNYSTESITIHKLYDFAASIKPNRIAINGPFIMCCGCLVKGSSDGRGVNTCIPVTMSLAGSD</sequence>
<dbReference type="EMBL" id="AHGT01000021">
    <property type="protein sequence ID" value="ESU37835.1"/>
    <property type="molecule type" value="Genomic_DNA"/>
</dbReference>
<reference evidence="2 3" key="2">
    <citation type="journal article" date="2013" name="Genome Biol. Evol.">
        <title>Genome sequencing of Giardia lamblia genotypes A2 and B isolates (DH and GS) and comparative analysis with the genomes of genotypes A1 and E (WB and Pig).</title>
        <authorList>
            <person name="Adam R.D."/>
            <person name="Dahlstrom E.W."/>
            <person name="Martens C.A."/>
            <person name="Bruno D.P."/>
            <person name="Barbian K.D."/>
            <person name="Ricklefs S.M."/>
            <person name="Hernandez M.M."/>
            <person name="Narla N.P."/>
            <person name="Patel R.B."/>
            <person name="Porcella S.F."/>
            <person name="Nash T.E."/>
        </authorList>
    </citation>
    <scope>NUCLEOTIDE SEQUENCE [LARGE SCALE GENOMIC DNA]</scope>
    <source>
        <strain evidence="2 3">DH</strain>
    </source>
</reference>
<dbReference type="VEuPathDB" id="GiardiaDB:QR46_0139"/>
<feature type="compositionally biased region" description="Polar residues" evidence="1">
    <location>
        <begin position="202"/>
        <end position="212"/>
    </location>
</feature>
<dbReference type="VEuPathDB" id="GiardiaDB:GL50581_1583"/>